<feature type="coiled-coil region" evidence="1">
    <location>
        <begin position="105"/>
        <end position="132"/>
    </location>
</feature>
<dbReference type="EMBL" id="LR796657">
    <property type="protein sequence ID" value="CAB4157932.1"/>
    <property type="molecule type" value="Genomic_DNA"/>
</dbReference>
<protein>
    <submittedName>
        <fullName evidence="2">Uncharacterized protein</fullName>
    </submittedName>
</protein>
<accession>A0A6J5NGS8</accession>
<reference evidence="2" key="1">
    <citation type="submission" date="2020-04" db="EMBL/GenBank/DDBJ databases">
        <authorList>
            <person name="Chiriac C."/>
            <person name="Salcher M."/>
            <person name="Ghai R."/>
            <person name="Kavagutti S V."/>
        </authorList>
    </citation>
    <scope>NUCLEOTIDE SEQUENCE</scope>
</reference>
<evidence type="ECO:0000313" key="2">
    <source>
        <dbReference type="EMBL" id="CAB4157932.1"/>
    </source>
</evidence>
<proteinExistence type="predicted"/>
<keyword evidence="1" id="KW-0175">Coiled coil</keyword>
<organism evidence="2">
    <name type="scientific">uncultured Caudovirales phage</name>
    <dbReference type="NCBI Taxonomy" id="2100421"/>
    <lineage>
        <taxon>Viruses</taxon>
        <taxon>Duplodnaviria</taxon>
        <taxon>Heunggongvirae</taxon>
        <taxon>Uroviricota</taxon>
        <taxon>Caudoviricetes</taxon>
        <taxon>Peduoviridae</taxon>
        <taxon>Maltschvirus</taxon>
        <taxon>Maltschvirus maltsch</taxon>
    </lineage>
</organism>
<sequence length="166" mass="17763">MGDDDMIRRGDAKAAFTCETAYGRGVRAKLSDVPTASSRLVKRAEIQRNRDEAYQVGWDDGYAEGYGKAIPAAHIAALTAERDRFEAALSRACLVGGTTYLVERAETAEAEAAALRERVARLEGALAGIREKDKRVGGWNGDEVYHVDGPFGKTALAALTDGGKDG</sequence>
<gene>
    <name evidence="2" type="ORF">UFOVP681_56</name>
</gene>
<name>A0A6J5NGS8_9CAUD</name>
<evidence type="ECO:0000256" key="1">
    <source>
        <dbReference type="SAM" id="Coils"/>
    </source>
</evidence>